<dbReference type="Pfam" id="PF04932">
    <property type="entry name" value="Wzy_C"/>
    <property type="match status" value="1"/>
</dbReference>
<reference evidence="8 9" key="1">
    <citation type="journal article" date="2006" name="Int. J. Syst. Evol. Microbiol.">
        <title>Dyella yeojuensis sp. nov., isolated from greenhouse soil in Korea.</title>
        <authorList>
            <person name="Kim B.Y."/>
            <person name="Weon H.Y."/>
            <person name="Lee K.H."/>
            <person name="Seok S.J."/>
            <person name="Kwon S.W."/>
            <person name="Go S.J."/>
            <person name="Stackebrandt E."/>
        </authorList>
    </citation>
    <scope>NUCLEOTIDE SEQUENCE [LARGE SCALE GENOMIC DNA]</scope>
    <source>
        <strain evidence="8 9">DSM 17673</strain>
    </source>
</reference>
<dbReference type="GO" id="GO:0016020">
    <property type="term" value="C:membrane"/>
    <property type="evidence" value="ECO:0007669"/>
    <property type="project" value="UniProtKB-SubCell"/>
</dbReference>
<feature type="transmembrane region" description="Helical" evidence="6">
    <location>
        <begin position="36"/>
        <end position="54"/>
    </location>
</feature>
<feature type="transmembrane region" description="Helical" evidence="6">
    <location>
        <begin position="341"/>
        <end position="370"/>
    </location>
</feature>
<feature type="transmembrane region" description="Helical" evidence="6">
    <location>
        <begin position="111"/>
        <end position="138"/>
    </location>
</feature>
<evidence type="ECO:0000256" key="1">
    <source>
        <dbReference type="ARBA" id="ARBA00004141"/>
    </source>
</evidence>
<evidence type="ECO:0000256" key="3">
    <source>
        <dbReference type="ARBA" id="ARBA00022989"/>
    </source>
</evidence>
<dbReference type="EMBL" id="JAAQTL010000001">
    <property type="protein sequence ID" value="NID14577.1"/>
    <property type="molecule type" value="Genomic_DNA"/>
</dbReference>
<evidence type="ECO:0000259" key="7">
    <source>
        <dbReference type="Pfam" id="PF04932"/>
    </source>
</evidence>
<keyword evidence="3 6" id="KW-1133">Transmembrane helix</keyword>
<gene>
    <name evidence="8" type="ORF">HBF32_03745</name>
</gene>
<feature type="transmembrane region" description="Helical" evidence="6">
    <location>
        <begin position="75"/>
        <end position="99"/>
    </location>
</feature>
<dbReference type="InterPro" id="IPR051533">
    <property type="entry name" value="WaaL-like"/>
</dbReference>
<feature type="region of interest" description="Disordered" evidence="5">
    <location>
        <begin position="381"/>
        <end position="400"/>
    </location>
</feature>
<keyword evidence="2 6" id="KW-0812">Transmembrane</keyword>
<feature type="transmembrane region" description="Helical" evidence="6">
    <location>
        <begin position="159"/>
        <end position="183"/>
    </location>
</feature>
<dbReference type="RefSeq" id="WP_166698283.1">
    <property type="nucleotide sequence ID" value="NZ_JAAQTL010000001.1"/>
</dbReference>
<keyword evidence="9" id="KW-1185">Reference proteome</keyword>
<name>A0A7X5QSP4_9GAMM</name>
<dbReference type="PANTHER" id="PTHR37422">
    <property type="entry name" value="TEICHURONIC ACID BIOSYNTHESIS PROTEIN TUAE"/>
    <property type="match status" value="1"/>
</dbReference>
<evidence type="ECO:0000313" key="8">
    <source>
        <dbReference type="EMBL" id="NID14577.1"/>
    </source>
</evidence>
<evidence type="ECO:0000256" key="6">
    <source>
        <dbReference type="SAM" id="Phobius"/>
    </source>
</evidence>
<organism evidence="8 9">
    <name type="scientific">Luteibacter yeojuensis</name>
    <dbReference type="NCBI Taxonomy" id="345309"/>
    <lineage>
        <taxon>Bacteria</taxon>
        <taxon>Pseudomonadati</taxon>
        <taxon>Pseudomonadota</taxon>
        <taxon>Gammaproteobacteria</taxon>
        <taxon>Lysobacterales</taxon>
        <taxon>Rhodanobacteraceae</taxon>
        <taxon>Luteibacter</taxon>
    </lineage>
</organism>
<evidence type="ECO:0000256" key="2">
    <source>
        <dbReference type="ARBA" id="ARBA00022692"/>
    </source>
</evidence>
<feature type="transmembrane region" description="Helical" evidence="6">
    <location>
        <begin position="189"/>
        <end position="208"/>
    </location>
</feature>
<evidence type="ECO:0000256" key="4">
    <source>
        <dbReference type="ARBA" id="ARBA00023136"/>
    </source>
</evidence>
<dbReference type="PANTHER" id="PTHR37422:SF13">
    <property type="entry name" value="LIPOPOLYSACCHARIDE BIOSYNTHESIS PROTEIN PA4999-RELATED"/>
    <property type="match status" value="1"/>
</dbReference>
<protein>
    <recommendedName>
        <fullName evidence="7">O-antigen ligase-related domain-containing protein</fullName>
    </recommendedName>
</protein>
<accession>A0A7X5QSP4</accession>
<comment type="caution">
    <text evidence="8">The sequence shown here is derived from an EMBL/GenBank/DDBJ whole genome shotgun (WGS) entry which is preliminary data.</text>
</comment>
<proteinExistence type="predicted"/>
<keyword evidence="4 6" id="KW-0472">Membrane</keyword>
<evidence type="ECO:0000313" key="9">
    <source>
        <dbReference type="Proteomes" id="UP000518878"/>
    </source>
</evidence>
<dbReference type="InterPro" id="IPR007016">
    <property type="entry name" value="O-antigen_ligase-rel_domated"/>
</dbReference>
<dbReference type="AlphaFoldDB" id="A0A7X5QSP4"/>
<feature type="domain" description="O-antigen ligase-related" evidence="7">
    <location>
        <begin position="181"/>
        <end position="321"/>
    </location>
</feature>
<feature type="transmembrane region" description="Helical" evidence="6">
    <location>
        <begin position="304"/>
        <end position="329"/>
    </location>
</feature>
<sequence length="400" mass="43840">MKINKTRAAAVILMAMLFVQVPLTHSAASKSHVNVYHILLLLMPVLYLPALRYLKLNPATAFIATMAMTSLGAGAVYGGGMRSTLIVFVAASYFLGVVFGRKLPDLDLRRIFTWVLGCCIVFILLRDIVYAGQLGAVYARSEGASGVLYMSTGGRNIEASLLALLSILLLGTRAYPVAAGIAFLTSATMLSRAGLVGAAVSIGIAAYRARKTRSYYLYTFVGVAIVVLVGGLVVSSVVDIPVLDRFNLQAETQLEHKNVGRLALWNSATLALEQNLFGYGVGNGVPLMEQISGLTFVENNVHDIYLQFLLEGGVQSLLLFLAMVVHILFRPAEGQQRNIKAFLLCYLMLAFIEFSGYEAYFWFFVGMFYARNDMRRVRLRMESGKKPPRPGPLQRVDSHA</sequence>
<evidence type="ECO:0000256" key="5">
    <source>
        <dbReference type="SAM" id="MobiDB-lite"/>
    </source>
</evidence>
<dbReference type="Proteomes" id="UP000518878">
    <property type="component" value="Unassembled WGS sequence"/>
</dbReference>
<comment type="subcellular location">
    <subcellularLocation>
        <location evidence="1">Membrane</location>
        <topology evidence="1">Multi-pass membrane protein</topology>
    </subcellularLocation>
</comment>
<feature type="transmembrane region" description="Helical" evidence="6">
    <location>
        <begin position="215"/>
        <end position="238"/>
    </location>
</feature>